<dbReference type="AlphaFoldDB" id="A0A1A0VGR3"/>
<dbReference type="GO" id="GO:0008654">
    <property type="term" value="P:phospholipid biosynthetic process"/>
    <property type="evidence" value="ECO:0007669"/>
    <property type="project" value="UniProtKB-KW"/>
</dbReference>
<dbReference type="CDD" id="cd08501">
    <property type="entry name" value="PBP2_Lpqw"/>
    <property type="match status" value="1"/>
</dbReference>
<keyword evidence="3" id="KW-0444">Lipid biosynthesis</keyword>
<evidence type="ECO:0000256" key="9">
    <source>
        <dbReference type="ARBA" id="ARBA00053323"/>
    </source>
</evidence>
<proteinExistence type="inferred from homology"/>
<accession>A0A1A0VGR3</accession>
<dbReference type="GO" id="GO:0015833">
    <property type="term" value="P:peptide transport"/>
    <property type="evidence" value="ECO:0007669"/>
    <property type="project" value="TreeGrafter"/>
</dbReference>
<evidence type="ECO:0000256" key="11">
    <source>
        <dbReference type="ARBA" id="ARBA00071039"/>
    </source>
</evidence>
<comment type="similarity">
    <text evidence="2">Belongs to the bacterial solute-binding protein 5 family.</text>
</comment>
<evidence type="ECO:0000256" key="10">
    <source>
        <dbReference type="ARBA" id="ARBA00060651"/>
    </source>
</evidence>
<evidence type="ECO:0000259" key="13">
    <source>
        <dbReference type="Pfam" id="PF00496"/>
    </source>
</evidence>
<keyword evidence="4" id="KW-0732">Signal</keyword>
<evidence type="ECO:0000256" key="8">
    <source>
        <dbReference type="ARBA" id="ARBA00023264"/>
    </source>
</evidence>
<evidence type="ECO:0000256" key="2">
    <source>
        <dbReference type="ARBA" id="ARBA00005695"/>
    </source>
</evidence>
<comment type="caution">
    <text evidence="14">The sequence shown here is derived from an EMBL/GenBank/DDBJ whole genome shotgun (WGS) entry which is preliminary data.</text>
</comment>
<feature type="domain" description="Solute-binding protein family 5" evidence="13">
    <location>
        <begin position="121"/>
        <end position="492"/>
    </location>
</feature>
<dbReference type="PANTHER" id="PTHR30290:SF65">
    <property type="entry name" value="MONOACYL PHOSPHATIDYLINOSITOL TETRAMANNOSIDE-BINDING PROTEIN LPQW-RELATED"/>
    <property type="match status" value="1"/>
</dbReference>
<dbReference type="EMBL" id="LZSX01000072">
    <property type="protein sequence ID" value="OBB82432.1"/>
    <property type="molecule type" value="Genomic_DNA"/>
</dbReference>
<dbReference type="PANTHER" id="PTHR30290">
    <property type="entry name" value="PERIPLASMIC BINDING COMPONENT OF ABC TRANSPORTER"/>
    <property type="match status" value="1"/>
</dbReference>
<evidence type="ECO:0000256" key="3">
    <source>
        <dbReference type="ARBA" id="ARBA00022516"/>
    </source>
</evidence>
<comment type="pathway">
    <text evidence="10">Phospholipid metabolism; phosphatidylinositol metabolism.</text>
</comment>
<evidence type="ECO:0000256" key="5">
    <source>
        <dbReference type="ARBA" id="ARBA00023026"/>
    </source>
</evidence>
<organism evidence="14 15">
    <name type="scientific">Mycobacterium colombiense</name>
    <dbReference type="NCBI Taxonomy" id="339268"/>
    <lineage>
        <taxon>Bacteria</taxon>
        <taxon>Bacillati</taxon>
        <taxon>Actinomycetota</taxon>
        <taxon>Actinomycetes</taxon>
        <taxon>Mycobacteriales</taxon>
        <taxon>Mycobacteriaceae</taxon>
        <taxon>Mycobacterium</taxon>
        <taxon>Mycobacterium avium complex (MAC)</taxon>
    </lineage>
</organism>
<dbReference type="GO" id="GO:1904680">
    <property type="term" value="F:peptide transmembrane transporter activity"/>
    <property type="evidence" value="ECO:0007669"/>
    <property type="project" value="TreeGrafter"/>
</dbReference>
<dbReference type="Pfam" id="PF00496">
    <property type="entry name" value="SBP_bac_5"/>
    <property type="match status" value="1"/>
</dbReference>
<evidence type="ECO:0000256" key="1">
    <source>
        <dbReference type="ARBA" id="ARBA00005189"/>
    </source>
</evidence>
<dbReference type="GO" id="GO:0016020">
    <property type="term" value="C:membrane"/>
    <property type="evidence" value="ECO:0007669"/>
    <property type="project" value="GOC"/>
</dbReference>
<dbReference type="OrthoDB" id="9803988at2"/>
<evidence type="ECO:0000256" key="12">
    <source>
        <dbReference type="SAM" id="MobiDB-lite"/>
    </source>
</evidence>
<dbReference type="FunFam" id="3.90.76.10:FF:000006">
    <property type="entry name" value="Monoacyl phosphatidylinositol tetramannoside-binding protein"/>
    <property type="match status" value="1"/>
</dbReference>
<dbReference type="InterPro" id="IPR000914">
    <property type="entry name" value="SBP_5_dom"/>
</dbReference>
<dbReference type="Gene3D" id="3.90.76.10">
    <property type="entry name" value="Dipeptide-binding Protein, Domain 1"/>
    <property type="match status" value="1"/>
</dbReference>
<feature type="compositionally biased region" description="Low complexity" evidence="12">
    <location>
        <begin position="529"/>
        <end position="543"/>
    </location>
</feature>
<dbReference type="SUPFAM" id="SSF53850">
    <property type="entry name" value="Periplasmic binding protein-like II"/>
    <property type="match status" value="1"/>
</dbReference>
<sequence length="644" mass="67075">MVGRAAVRLLDTLISVPRRVRRLFMVLGGLVSLVGLVLSACTVNPPPAPQSTDTPHNSVPPPPRVSEIIMGIDSIGAGFNPHLLSDLSPVNAAISALVLPSAFRPVPDPNTPTGSRWEMDPTLLVSAEVTNQNPFTVTYKIRPEAQWTDNAPIAADDFWYLWHQMVSQPGVVDPAGYDLITGVQSLEGGKQAVVTFAEPYPSWKELFSNILPAHIVKDVPGGFAAGLARALPVTGGQFRVESIDPQRDEILVARNDRYWGPPAKPALILFRRAGAPAALADSVRNGDTQVAQVHGGSAAFAQLSAIPDVRTARIVTPRVMQLTLRATAAKLADTQVRKAILGLLDVDLLAAVGAGSDNTVTLAQAQIRAPSDPGYEPTAPPAMTTPAALALLEGAGYKVDPNSSASPAPTPPNTGPPEVIRGRISKDGQQLSLVIGVAANDPTAVAVANTAADRLRNVGIAATVLALDPVTLYHDALNDNRVDAIVGWHQAGGNLATRLASRYGCRALESTQVPISNGPAPTPVTSIGPTPSTGPAAPSTTPTTTPPPSRPADPNALVQAPSNLTGICDRSIQSNIDAALNGTKNINDVITAVEPRLWNMSTVLPILQDTTIVAAGPSVQNVSLSGAVPVGIVGDAGQWIKTGP</sequence>
<protein>
    <recommendedName>
        <fullName evidence="11">Probable monoacyl phosphatidylinositol tetramannoside-binding protein LpqW</fullName>
    </recommendedName>
</protein>
<dbReference type="InterPro" id="IPR039424">
    <property type="entry name" value="SBP_5"/>
</dbReference>
<comment type="function">
    <text evidence="9">May directly or indirectly regulate the accessibility of the key branch point intermediate, monoacyl phosphatidylinositol tetramannoside (AcPIM4), to the elongating alpha-1,6 mannosyltransferases which could regulate the lipoarabinomannans (LAMs) biosynthesis.</text>
</comment>
<name>A0A1A0VGR3_9MYCO</name>
<evidence type="ECO:0000313" key="14">
    <source>
        <dbReference type="EMBL" id="OBB82432.1"/>
    </source>
</evidence>
<keyword evidence="7" id="KW-0594">Phospholipid biosynthesis</keyword>
<comment type="pathway">
    <text evidence="1">Lipid metabolism.</text>
</comment>
<dbReference type="GO" id="GO:0009247">
    <property type="term" value="P:glycolipid biosynthetic process"/>
    <property type="evidence" value="ECO:0007669"/>
    <property type="project" value="UniProtKB-ARBA"/>
</dbReference>
<feature type="region of interest" description="Disordered" evidence="12">
    <location>
        <begin position="512"/>
        <end position="560"/>
    </location>
</feature>
<evidence type="ECO:0000256" key="4">
    <source>
        <dbReference type="ARBA" id="ARBA00022729"/>
    </source>
</evidence>
<gene>
    <name evidence="14" type="ORF">A5760_12490</name>
</gene>
<dbReference type="Gene3D" id="3.40.190.10">
    <property type="entry name" value="Periplasmic binding protein-like II"/>
    <property type="match status" value="1"/>
</dbReference>
<evidence type="ECO:0000256" key="7">
    <source>
        <dbReference type="ARBA" id="ARBA00023209"/>
    </source>
</evidence>
<keyword evidence="5" id="KW-0843">Virulence</keyword>
<evidence type="ECO:0000256" key="6">
    <source>
        <dbReference type="ARBA" id="ARBA00023098"/>
    </source>
</evidence>
<evidence type="ECO:0000313" key="15">
    <source>
        <dbReference type="Proteomes" id="UP000091914"/>
    </source>
</evidence>
<dbReference type="Proteomes" id="UP000091914">
    <property type="component" value="Unassembled WGS sequence"/>
</dbReference>
<dbReference type="Gene3D" id="3.10.105.10">
    <property type="entry name" value="Dipeptide-binding Protein, Domain 3"/>
    <property type="match status" value="1"/>
</dbReference>
<keyword evidence="8" id="KW-1208">Phospholipid metabolism</keyword>
<keyword evidence="6" id="KW-0443">Lipid metabolism</keyword>
<reference evidence="14 15" key="1">
    <citation type="submission" date="2016-06" db="EMBL/GenBank/DDBJ databases">
        <authorList>
            <person name="Kjaerup R.B."/>
            <person name="Dalgaard T.S."/>
            <person name="Juul-Madsen H.R."/>
        </authorList>
    </citation>
    <scope>NUCLEOTIDE SEQUENCE [LARGE SCALE GENOMIC DNA]</scope>
    <source>
        <strain evidence="14 15">852002-51834_SCH5396731</strain>
    </source>
</reference>